<feature type="transmembrane region" description="Helical" evidence="1">
    <location>
        <begin position="30"/>
        <end position="47"/>
    </location>
</feature>
<evidence type="ECO:0000313" key="3">
    <source>
        <dbReference type="Proteomes" id="UP000358159"/>
    </source>
</evidence>
<keyword evidence="1" id="KW-0812">Transmembrane</keyword>
<reference evidence="2 3" key="1">
    <citation type="submission" date="2019-09" db="EMBL/GenBank/DDBJ databases">
        <title>Distinct polysaccharide growth profiles of human intestinal Prevotella copri isolates.</title>
        <authorList>
            <person name="Fehlner-Peach H."/>
            <person name="Magnabosco C."/>
            <person name="Raghavan V."/>
            <person name="Scher J.U."/>
            <person name="Tett A."/>
            <person name="Cox L.M."/>
            <person name="Gottsegen C."/>
            <person name="Watters A."/>
            <person name="Wiltshire- Gordon J.D."/>
            <person name="Segata N."/>
            <person name="Bonneau R."/>
            <person name="Littman D.R."/>
        </authorList>
    </citation>
    <scope>NUCLEOTIDE SEQUENCE [LARGE SCALE GENOMIC DNA]</scope>
    <source>
        <strain evidence="2 3">BVe41219</strain>
    </source>
</reference>
<feature type="transmembrane region" description="Helical" evidence="1">
    <location>
        <begin position="284"/>
        <end position="303"/>
    </location>
</feature>
<evidence type="ECO:0000256" key="1">
    <source>
        <dbReference type="SAM" id="Phobius"/>
    </source>
</evidence>
<dbReference type="InterPro" id="IPR049458">
    <property type="entry name" value="EpsG-like"/>
</dbReference>
<accession>A0A6A7VR37</accession>
<proteinExistence type="predicted"/>
<dbReference type="Proteomes" id="UP000358159">
    <property type="component" value="Unassembled WGS sequence"/>
</dbReference>
<evidence type="ECO:0000313" key="2">
    <source>
        <dbReference type="EMBL" id="MQO55485.1"/>
    </source>
</evidence>
<feature type="transmembrane region" description="Helical" evidence="1">
    <location>
        <begin position="127"/>
        <end position="153"/>
    </location>
</feature>
<feature type="transmembrane region" description="Helical" evidence="1">
    <location>
        <begin position="315"/>
        <end position="335"/>
    </location>
</feature>
<feature type="transmembrane region" description="Helical" evidence="1">
    <location>
        <begin position="96"/>
        <end position="115"/>
    </location>
</feature>
<feature type="transmembrane region" description="Helical" evidence="1">
    <location>
        <begin position="200"/>
        <end position="217"/>
    </location>
</feature>
<feature type="transmembrane region" description="Helical" evidence="1">
    <location>
        <begin position="6"/>
        <end position="23"/>
    </location>
</feature>
<feature type="transmembrane region" description="Helical" evidence="1">
    <location>
        <begin position="254"/>
        <end position="272"/>
    </location>
</feature>
<dbReference type="RefSeq" id="WP_153094040.1">
    <property type="nucleotide sequence ID" value="NZ_VZAK01000052.1"/>
</dbReference>
<feature type="transmembrane region" description="Helical" evidence="1">
    <location>
        <begin position="165"/>
        <end position="188"/>
    </location>
</feature>
<dbReference type="Pfam" id="PF14897">
    <property type="entry name" value="EpsG"/>
    <property type="match status" value="1"/>
</dbReference>
<feature type="transmembrane region" description="Helical" evidence="1">
    <location>
        <begin position="342"/>
        <end position="362"/>
    </location>
</feature>
<organism evidence="2 3">
    <name type="scientific">Segatella copri</name>
    <dbReference type="NCBI Taxonomy" id="165179"/>
    <lineage>
        <taxon>Bacteria</taxon>
        <taxon>Pseudomonadati</taxon>
        <taxon>Bacteroidota</taxon>
        <taxon>Bacteroidia</taxon>
        <taxon>Bacteroidales</taxon>
        <taxon>Prevotellaceae</taxon>
        <taxon>Segatella</taxon>
    </lineage>
</organism>
<dbReference type="AlphaFoldDB" id="A0A6A7VR37"/>
<name>A0A6A7VR37_9BACT</name>
<dbReference type="EMBL" id="VZAZ01000030">
    <property type="protein sequence ID" value="MQO55485.1"/>
    <property type="molecule type" value="Genomic_DNA"/>
</dbReference>
<keyword evidence="1" id="KW-1133">Transmembrane helix</keyword>
<protein>
    <submittedName>
        <fullName evidence="2">EpsG family protein</fullName>
    </submittedName>
</protein>
<comment type="caution">
    <text evidence="2">The sequence shown here is derived from an EMBL/GenBank/DDBJ whole genome shotgun (WGS) entry which is preliminary data.</text>
</comment>
<keyword evidence="1" id="KW-0472">Membrane</keyword>
<gene>
    <name evidence="2" type="ORF">F7D42_07150</name>
</gene>
<sequence>MLIYYIIFGITILFALIDIYKPFKDKESVKVFWGIIALIVLFKGLRWDTGTDFAQYLACFENVTWSNFYHFERYGFGTHLMEPGYTFLNVLIKTVFFDYTMFLLITNFAIMWIYGCTILKYVPKYKFACLSLVLVSTILFPVRQTFAAAIFLYSIRYILVKDWKKYYLCILIAFSFHRSALLLSIMYPLMNLKFNYKRNIAIYIGLIVFSNYMYSVFDILKNSAVNVVMGDVMNQYDATNDNNILNETNENNNILTYISSIVQITVYYWAFVKLKKIDIKSINYDFFNVMLNAYFFNLCLWSISYIPGFGSMNRMPAFFEFGYPFCIVLAMMYFTRVNHIKLGILLFIATFIIKYNALNLNYKPERYELNLYVPYKTFFQRDEPMRSGIWLY</sequence>